<evidence type="ECO:0000313" key="14">
    <source>
        <dbReference type="EMBL" id="CAL5230010.1"/>
    </source>
</evidence>
<dbReference type="InterPro" id="IPR056596">
    <property type="entry name" value="FLAD1_M"/>
</dbReference>
<comment type="catalytic activity">
    <reaction evidence="12">
        <text>FMN + ATP + H(+) = FAD + diphosphate</text>
        <dbReference type="Rhea" id="RHEA:17237"/>
        <dbReference type="ChEBI" id="CHEBI:15378"/>
        <dbReference type="ChEBI" id="CHEBI:30616"/>
        <dbReference type="ChEBI" id="CHEBI:33019"/>
        <dbReference type="ChEBI" id="CHEBI:57692"/>
        <dbReference type="ChEBI" id="CHEBI:58210"/>
        <dbReference type="EC" id="2.7.7.2"/>
    </reaction>
</comment>
<comment type="caution">
    <text evidence="14">The sequence shown here is derived from an EMBL/GenBank/DDBJ whole genome shotgun (WGS) entry which is preliminary data.</text>
</comment>
<sequence>MEVLEAVNGLHDVHLREKCQKAITAVQRTIDLYGASNLAFSFNGGKDSTVLLHILRAACAQHAQHIQSSPSSASLNGLASMLTFFFDRSDDFCEIREFVRDMDARYGLHLQTMHGDFKAGVEHLVNDRGIKAIFLGTRRGDPNAGGQDEFCPSSTGWPPFMRINTILGWTYSDVWAFLKATQVPYCSLYDHGFTSLGSINNTRPNSALRKEDGSYAPAHLLYDIRMERSGRNSICEDVRSAPTGIALTVALLIIGDEILAGKIEETNSSFLCRELYAIGWRVVKVVCIRDEVDAIASEVRALSEAHDVVLTSGGLGPTPDDVTMAGVAEAFGHLLIRNQDLENRLRRYFGSNVTQSHLKMAEAPAGEVTAIDCLMDDGSQSPFPVLQCRNVYVLPGVPHLLRKKWLAVKGNLASIKGRLRPFRSVSLRLSTGDETVVAPALKRLSTQFEGSVGIGSYPVEGRQDGTGIILSLESKSSGQLEAARAALITDLPEGTILGEQRNSATL</sequence>
<gene>
    <name evidence="14" type="primary">g13451</name>
    <name evidence="14" type="ORF">VP750_LOCUS11916</name>
</gene>
<dbReference type="EMBL" id="CAXHTA020000021">
    <property type="protein sequence ID" value="CAL5230010.1"/>
    <property type="molecule type" value="Genomic_DNA"/>
</dbReference>
<keyword evidence="8" id="KW-0274">FAD</keyword>
<dbReference type="PANTHER" id="PTHR23293">
    <property type="entry name" value="FAD SYNTHETASE-RELATED FMN ADENYLYLTRANSFERASE"/>
    <property type="match status" value="1"/>
</dbReference>
<evidence type="ECO:0000313" key="15">
    <source>
        <dbReference type="Proteomes" id="UP001497392"/>
    </source>
</evidence>
<evidence type="ECO:0000256" key="8">
    <source>
        <dbReference type="ARBA" id="ARBA00022827"/>
    </source>
</evidence>
<keyword evidence="7" id="KW-0547">Nucleotide-binding</keyword>
<dbReference type="SUPFAM" id="SSF53218">
    <property type="entry name" value="Molybdenum cofactor biosynthesis proteins"/>
    <property type="match status" value="1"/>
</dbReference>
<evidence type="ECO:0000256" key="10">
    <source>
        <dbReference type="ARBA" id="ARBA00031145"/>
    </source>
</evidence>
<keyword evidence="3" id="KW-0285">Flavoprotein</keyword>
<dbReference type="Gene3D" id="3.40.50.620">
    <property type="entry name" value="HUPs"/>
    <property type="match status" value="1"/>
</dbReference>
<dbReference type="Pfam" id="PF01507">
    <property type="entry name" value="PAPS_reduct"/>
    <property type="match status" value="1"/>
</dbReference>
<dbReference type="EC" id="2.7.7.2" evidence="2"/>
<comment type="pathway">
    <text evidence="1">Cofactor biosynthesis; FAD biosynthesis; FAD from FMN: step 1/1.</text>
</comment>
<evidence type="ECO:0000256" key="2">
    <source>
        <dbReference type="ARBA" id="ARBA00012393"/>
    </source>
</evidence>
<reference evidence="14 15" key="1">
    <citation type="submission" date="2024-06" db="EMBL/GenBank/DDBJ databases">
        <authorList>
            <person name="Kraege A."/>
            <person name="Thomma B."/>
        </authorList>
    </citation>
    <scope>NUCLEOTIDE SEQUENCE [LARGE SCALE GENOMIC DNA]</scope>
</reference>
<keyword evidence="9" id="KW-0067">ATP-binding</keyword>
<dbReference type="Proteomes" id="UP001497392">
    <property type="component" value="Unassembled WGS sequence"/>
</dbReference>
<evidence type="ECO:0000256" key="4">
    <source>
        <dbReference type="ARBA" id="ARBA00022643"/>
    </source>
</evidence>
<feature type="domain" description="MoaB/Mog" evidence="13">
    <location>
        <begin position="250"/>
        <end position="415"/>
    </location>
</feature>
<keyword evidence="15" id="KW-1185">Reference proteome</keyword>
<accession>A0ABP1GFC3</accession>
<dbReference type="SMART" id="SM00852">
    <property type="entry name" value="MoCF_biosynth"/>
    <property type="match status" value="1"/>
</dbReference>
<evidence type="ECO:0000256" key="5">
    <source>
        <dbReference type="ARBA" id="ARBA00022679"/>
    </source>
</evidence>
<dbReference type="Gene3D" id="3.40.980.10">
    <property type="entry name" value="MoaB/Mog-like domain"/>
    <property type="match status" value="1"/>
</dbReference>
<evidence type="ECO:0000256" key="11">
    <source>
        <dbReference type="ARBA" id="ARBA00031871"/>
    </source>
</evidence>
<evidence type="ECO:0000256" key="7">
    <source>
        <dbReference type="ARBA" id="ARBA00022741"/>
    </source>
</evidence>
<keyword evidence="6" id="KW-0548">Nucleotidyltransferase</keyword>
<evidence type="ECO:0000256" key="12">
    <source>
        <dbReference type="ARBA" id="ARBA00049494"/>
    </source>
</evidence>
<proteinExistence type="predicted"/>
<evidence type="ECO:0000256" key="9">
    <source>
        <dbReference type="ARBA" id="ARBA00022840"/>
    </source>
</evidence>
<dbReference type="InterPro" id="IPR001453">
    <property type="entry name" value="MoaB/Mog_dom"/>
</dbReference>
<dbReference type="CDD" id="cd23948">
    <property type="entry name" value="FAD_synthase"/>
    <property type="match status" value="1"/>
</dbReference>
<dbReference type="SUPFAM" id="SSF52402">
    <property type="entry name" value="Adenine nucleotide alpha hydrolases-like"/>
    <property type="match status" value="1"/>
</dbReference>
<evidence type="ECO:0000256" key="3">
    <source>
        <dbReference type="ARBA" id="ARBA00022630"/>
    </source>
</evidence>
<dbReference type="Pfam" id="PF24102">
    <property type="entry name" value="FLAD1_M"/>
    <property type="match status" value="1"/>
</dbReference>
<protein>
    <recommendedName>
        <fullName evidence="2">FAD synthase</fullName>
        <ecNumber evidence="2">2.7.7.2</ecNumber>
    </recommendedName>
    <alternativeName>
        <fullName evidence="10">FAD pyrophosphorylase</fullName>
    </alternativeName>
    <alternativeName>
        <fullName evidence="11">FMN adenylyltransferase</fullName>
    </alternativeName>
</protein>
<organism evidence="14 15">
    <name type="scientific">Coccomyxa viridis</name>
    <dbReference type="NCBI Taxonomy" id="1274662"/>
    <lineage>
        <taxon>Eukaryota</taxon>
        <taxon>Viridiplantae</taxon>
        <taxon>Chlorophyta</taxon>
        <taxon>core chlorophytes</taxon>
        <taxon>Trebouxiophyceae</taxon>
        <taxon>Trebouxiophyceae incertae sedis</taxon>
        <taxon>Coccomyxaceae</taxon>
        <taxon>Coccomyxa</taxon>
    </lineage>
</organism>
<keyword evidence="5" id="KW-0808">Transferase</keyword>
<keyword evidence="4" id="KW-0288">FMN</keyword>
<evidence type="ECO:0000256" key="6">
    <source>
        <dbReference type="ARBA" id="ARBA00022695"/>
    </source>
</evidence>
<dbReference type="InterPro" id="IPR002500">
    <property type="entry name" value="PAPS_reduct_dom"/>
</dbReference>
<evidence type="ECO:0000256" key="1">
    <source>
        <dbReference type="ARBA" id="ARBA00004726"/>
    </source>
</evidence>
<dbReference type="InterPro" id="IPR036425">
    <property type="entry name" value="MoaB/Mog-like_dom_sf"/>
</dbReference>
<evidence type="ECO:0000259" key="13">
    <source>
        <dbReference type="SMART" id="SM00852"/>
    </source>
</evidence>
<dbReference type="CDD" id="cd00885">
    <property type="entry name" value="cinA"/>
    <property type="match status" value="1"/>
</dbReference>
<dbReference type="Pfam" id="PF00994">
    <property type="entry name" value="MoCF_biosynth"/>
    <property type="match status" value="1"/>
</dbReference>
<name>A0ABP1GFC3_9CHLO</name>
<dbReference type="InterPro" id="IPR014729">
    <property type="entry name" value="Rossmann-like_a/b/a_fold"/>
</dbReference>
<dbReference type="PANTHER" id="PTHR23293:SF9">
    <property type="entry name" value="FAD SYNTHASE"/>
    <property type="match status" value="1"/>
</dbReference>